<dbReference type="AlphaFoldDB" id="A0A3M8GYV8"/>
<evidence type="ECO:0000259" key="1">
    <source>
        <dbReference type="Pfam" id="PF13333"/>
    </source>
</evidence>
<dbReference type="InterPro" id="IPR001584">
    <property type="entry name" value="Integrase_cat-core"/>
</dbReference>
<dbReference type="OrthoDB" id="2357599at2"/>
<feature type="non-terminal residue" evidence="2">
    <location>
        <position position="1"/>
    </location>
</feature>
<evidence type="ECO:0000313" key="3">
    <source>
        <dbReference type="Proteomes" id="UP000279909"/>
    </source>
</evidence>
<gene>
    <name evidence="2" type="ORF">EC501_17890</name>
</gene>
<accession>A0A3M8GYV8</accession>
<proteinExistence type="predicted"/>
<dbReference type="Proteomes" id="UP000279909">
    <property type="component" value="Unassembled WGS sequence"/>
</dbReference>
<dbReference type="Pfam" id="PF13333">
    <property type="entry name" value="rve_2"/>
    <property type="match status" value="1"/>
</dbReference>
<comment type="caution">
    <text evidence="2">The sequence shown here is derived from an EMBL/GenBank/DDBJ whole genome shotgun (WGS) entry which is preliminary data.</text>
</comment>
<dbReference type="RefSeq" id="WP_148037844.1">
    <property type="nucleotide sequence ID" value="NZ_RHLQ01000084.1"/>
</dbReference>
<name>A0A3M8GYV8_9BACI</name>
<protein>
    <submittedName>
        <fullName evidence="2">IS3 family transposase</fullName>
    </submittedName>
</protein>
<dbReference type="GO" id="GO:0015074">
    <property type="term" value="P:DNA integration"/>
    <property type="evidence" value="ECO:0007669"/>
    <property type="project" value="InterPro"/>
</dbReference>
<sequence length="44" mass="5282">KEAESLKDLKYIVENYMDYYNTARKQWTLKKMTPVAYRSHLIAA</sequence>
<dbReference type="EMBL" id="RHLQ01000084">
    <property type="protein sequence ID" value="RNC95425.1"/>
    <property type="molecule type" value="Genomic_DNA"/>
</dbReference>
<organism evidence="2 3">
    <name type="scientific">Lysinibacillus halotolerans</name>
    <dbReference type="NCBI Taxonomy" id="1368476"/>
    <lineage>
        <taxon>Bacteria</taxon>
        <taxon>Bacillati</taxon>
        <taxon>Bacillota</taxon>
        <taxon>Bacilli</taxon>
        <taxon>Bacillales</taxon>
        <taxon>Bacillaceae</taxon>
        <taxon>Lysinibacillus</taxon>
    </lineage>
</organism>
<feature type="domain" description="Integrase catalytic" evidence="1">
    <location>
        <begin position="4"/>
        <end position="40"/>
    </location>
</feature>
<keyword evidence="3" id="KW-1185">Reference proteome</keyword>
<evidence type="ECO:0000313" key="2">
    <source>
        <dbReference type="EMBL" id="RNC95425.1"/>
    </source>
</evidence>
<reference evidence="2 3" key="1">
    <citation type="journal article" date="2014" name="Int. J. Syst. Evol. Microbiol.">
        <title>Lysinibacillus halotolerans sp. nov., isolated from saline-alkaline soil.</title>
        <authorList>
            <person name="Kong D."/>
            <person name="Wang Y."/>
            <person name="Zhao B."/>
            <person name="Li Y."/>
            <person name="Song J."/>
            <person name="Zhai Y."/>
            <person name="Zhang C."/>
            <person name="Wang H."/>
            <person name="Chen X."/>
            <person name="Zhao B."/>
            <person name="Ruan Z."/>
        </authorList>
    </citation>
    <scope>NUCLEOTIDE SEQUENCE [LARGE SCALE GENOMIC DNA]</scope>
    <source>
        <strain evidence="2 3">MCCC 1A12703</strain>
    </source>
</reference>